<dbReference type="PROSITE" id="PS51483">
    <property type="entry name" value="B5"/>
    <property type="match status" value="1"/>
</dbReference>
<protein>
    <recommendedName>
        <fullName evidence="2">phenylalanine--tRNA ligase</fullName>
        <ecNumber evidence="2">6.1.1.20</ecNumber>
    </recommendedName>
</protein>
<dbReference type="GO" id="GO:0004826">
    <property type="term" value="F:phenylalanine-tRNA ligase activity"/>
    <property type="evidence" value="ECO:0007669"/>
    <property type="project" value="UniProtKB-EC"/>
</dbReference>
<dbReference type="GO" id="GO:0009328">
    <property type="term" value="C:phenylalanine-tRNA ligase complex"/>
    <property type="evidence" value="ECO:0007669"/>
    <property type="project" value="TreeGrafter"/>
</dbReference>
<keyword evidence="6" id="KW-0547">Nucleotide-binding</keyword>
<keyword evidence="5" id="KW-0479">Metal-binding</keyword>
<dbReference type="Proteomes" id="UP000289497">
    <property type="component" value="Chromosome"/>
</dbReference>
<dbReference type="InterPro" id="IPR020825">
    <property type="entry name" value="Phe-tRNA_synthase-like_B3/B4"/>
</dbReference>
<dbReference type="InterPro" id="IPR005147">
    <property type="entry name" value="tRNA_synthase_B5-dom"/>
</dbReference>
<dbReference type="GO" id="GO:0000049">
    <property type="term" value="F:tRNA binding"/>
    <property type="evidence" value="ECO:0007669"/>
    <property type="project" value="UniProtKB-UniRule"/>
</dbReference>
<evidence type="ECO:0000256" key="5">
    <source>
        <dbReference type="ARBA" id="ARBA00022723"/>
    </source>
</evidence>
<dbReference type="SUPFAM" id="SSF46955">
    <property type="entry name" value="Putative DNA-binding domain"/>
    <property type="match status" value="1"/>
</dbReference>
<dbReference type="InterPro" id="IPR005146">
    <property type="entry name" value="B3/B4_tRNA-bd"/>
</dbReference>
<dbReference type="SUPFAM" id="SSF56037">
    <property type="entry name" value="PheT/TilS domain"/>
    <property type="match status" value="1"/>
</dbReference>
<evidence type="ECO:0000256" key="4">
    <source>
        <dbReference type="ARBA" id="ARBA00022598"/>
    </source>
</evidence>
<dbReference type="Pfam" id="PF17759">
    <property type="entry name" value="tRNA_synthFbeta"/>
    <property type="match status" value="1"/>
</dbReference>
<comment type="cofactor">
    <cofactor evidence="1">
        <name>Mg(2+)</name>
        <dbReference type="ChEBI" id="CHEBI:18420"/>
    </cofactor>
</comment>
<dbReference type="GO" id="GO:0005524">
    <property type="term" value="F:ATP binding"/>
    <property type="evidence" value="ECO:0007669"/>
    <property type="project" value="UniProtKB-KW"/>
</dbReference>
<evidence type="ECO:0000256" key="9">
    <source>
        <dbReference type="ARBA" id="ARBA00022884"/>
    </source>
</evidence>
<dbReference type="Gene3D" id="2.40.50.140">
    <property type="entry name" value="Nucleic acid-binding proteins"/>
    <property type="match status" value="1"/>
</dbReference>
<evidence type="ECO:0000259" key="14">
    <source>
        <dbReference type="PROSITE" id="PS51483"/>
    </source>
</evidence>
<evidence type="ECO:0000313" key="15">
    <source>
        <dbReference type="EMBL" id="VEU76077.1"/>
    </source>
</evidence>
<dbReference type="InterPro" id="IPR002547">
    <property type="entry name" value="tRNA-bd_dom"/>
</dbReference>
<dbReference type="Gene3D" id="3.30.56.10">
    <property type="match status" value="2"/>
</dbReference>
<dbReference type="Gene3D" id="3.50.40.10">
    <property type="entry name" value="Phenylalanyl-trna Synthetase, Chain B, domain 3"/>
    <property type="match status" value="1"/>
</dbReference>
<dbReference type="PANTHER" id="PTHR10947:SF0">
    <property type="entry name" value="PHENYLALANINE--TRNA LIGASE BETA SUBUNIT"/>
    <property type="match status" value="1"/>
</dbReference>
<evidence type="ECO:0000256" key="7">
    <source>
        <dbReference type="ARBA" id="ARBA00022840"/>
    </source>
</evidence>
<keyword evidence="11" id="KW-0030">Aminoacyl-tRNA synthetase</keyword>
<evidence type="ECO:0000256" key="10">
    <source>
        <dbReference type="ARBA" id="ARBA00022917"/>
    </source>
</evidence>
<accession>A0A449B646</accession>
<dbReference type="Pfam" id="PF03484">
    <property type="entry name" value="B5"/>
    <property type="match status" value="1"/>
</dbReference>
<dbReference type="InterPro" id="IPR045060">
    <property type="entry name" value="Phe-tRNA-ligase_IIc_bsu"/>
</dbReference>
<evidence type="ECO:0000256" key="2">
    <source>
        <dbReference type="ARBA" id="ARBA00012814"/>
    </source>
</evidence>
<dbReference type="Gene3D" id="3.30.930.10">
    <property type="entry name" value="Bira Bifunctional Protein, Domain 2"/>
    <property type="match status" value="1"/>
</dbReference>
<dbReference type="OrthoDB" id="9805455at2"/>
<evidence type="ECO:0000256" key="12">
    <source>
        <dbReference type="PROSITE-ProRule" id="PRU00209"/>
    </source>
</evidence>
<dbReference type="PANTHER" id="PTHR10947">
    <property type="entry name" value="PHENYLALANYL-TRNA SYNTHETASE BETA CHAIN AND LEUCINE-RICH REPEAT-CONTAINING PROTEIN 47"/>
    <property type="match status" value="1"/>
</dbReference>
<dbReference type="GO" id="GO:0000287">
    <property type="term" value="F:magnesium ion binding"/>
    <property type="evidence" value="ECO:0007669"/>
    <property type="project" value="InterPro"/>
</dbReference>
<keyword evidence="10" id="KW-0648">Protein biosynthesis</keyword>
<dbReference type="InterPro" id="IPR009061">
    <property type="entry name" value="DNA-bd_dom_put_sf"/>
</dbReference>
<dbReference type="AlphaFoldDB" id="A0A449B646"/>
<evidence type="ECO:0000256" key="6">
    <source>
        <dbReference type="ARBA" id="ARBA00022741"/>
    </source>
</evidence>
<dbReference type="Pfam" id="PF03483">
    <property type="entry name" value="B3_4"/>
    <property type="match status" value="1"/>
</dbReference>
<dbReference type="SUPFAM" id="SSF55681">
    <property type="entry name" value="Class II aaRS and biotin synthetases"/>
    <property type="match status" value="1"/>
</dbReference>
<dbReference type="GO" id="GO:0006432">
    <property type="term" value="P:phenylalanyl-tRNA aminoacylation"/>
    <property type="evidence" value="ECO:0007669"/>
    <property type="project" value="InterPro"/>
</dbReference>
<feature type="domain" description="TRNA-binding" evidence="13">
    <location>
        <begin position="38"/>
        <end position="150"/>
    </location>
</feature>
<dbReference type="InterPro" id="IPR041616">
    <property type="entry name" value="PheRS_beta_core"/>
</dbReference>
<gene>
    <name evidence="15" type="primary">pheT</name>
    <name evidence="15" type="ORF">NCTC10179_00242</name>
</gene>
<keyword evidence="3 12" id="KW-0820">tRNA-binding</keyword>
<evidence type="ECO:0000313" key="16">
    <source>
        <dbReference type="Proteomes" id="UP000289497"/>
    </source>
</evidence>
<dbReference type="RefSeq" id="WP_036433981.1">
    <property type="nucleotide sequence ID" value="NZ_LR215039.1"/>
</dbReference>
<feature type="domain" description="B5" evidence="14">
    <location>
        <begin position="388"/>
        <end position="461"/>
    </location>
</feature>
<sequence length="719" mass="82155">MILSLNHLNKYLPKKKLTIEVEKDLNALGFEVEYIKPFSDAKGLRFAEVLDVQPNPNTDKLDVVKLKLSDKEITIQTNNKILKPGDLTVCFVEGSSKGEHVFAPIKLQGVISEGMFASWSEMGYDWTLLSEKDQVLVLDKDFASLSDNADEKFGLTDYLIEISTTANRNDANSYYTIASELAAYYQTEVKIEHNPVVESFTSNLKVNKQEAKELMFLEVEGKKKTSLDECLLLAKHQIDSKFNWAINLTNLCLLETGAPAHVYPKEKITSTLSAQLYSGKTTILGNKEVEVENVLAIKHNDEVVSLACVMGIEEFKVTEQSDNFVFEIGVFDPKLVRHGAKEIKILSNSANQGSRVISKEIALRGMQYLQSKAHNLRYSNIVGADFELTKQQIPFDEEKLKLYSGMSDLNVFEVPKQQLKTLGFEFDNDVVKVPNYRYDVTIFADIIEELFRFYSYDNFAPAKFKNAPIKTQQRNIFKNLLASKGYDETRTFTLVSEQKAQFNPFNFNCSVKLLTFVSKEREVIRNSLAISLQEVIQYNQKRKLTNLNIFEKGMINDNVYVNSLASTTKNYYQFAQDVLDLINQEVTLVPFKDNEFIHPNSSAKILNSQNEMIGWIGKIHPKYDDTDAFYAEFLDQKDNHASKFNSISYDPYKTLDLTFELNVQDNIATKVTEIKSIAKVFEIVQIDDFYKKETNTRFVTLRSLATAEEIEKIDKHFNK</sequence>
<dbReference type="PROSITE" id="PS50886">
    <property type="entry name" value="TRBD"/>
    <property type="match status" value="1"/>
</dbReference>
<evidence type="ECO:0000256" key="3">
    <source>
        <dbReference type="ARBA" id="ARBA00022555"/>
    </source>
</evidence>
<dbReference type="EMBL" id="LR215039">
    <property type="protein sequence ID" value="VEU76077.1"/>
    <property type="molecule type" value="Genomic_DNA"/>
</dbReference>
<evidence type="ECO:0000256" key="1">
    <source>
        <dbReference type="ARBA" id="ARBA00001946"/>
    </source>
</evidence>
<keyword evidence="16" id="KW-1185">Reference proteome</keyword>
<proteinExistence type="predicted"/>
<dbReference type="SMART" id="SM00873">
    <property type="entry name" value="B3_4"/>
    <property type="match status" value="1"/>
</dbReference>
<dbReference type="KEGG" id="mcou:NCTC10179_00242"/>
<organism evidence="15 16">
    <name type="scientific">Mycoplasmopsis columboralis</name>
    <dbReference type="NCBI Taxonomy" id="171282"/>
    <lineage>
        <taxon>Bacteria</taxon>
        <taxon>Bacillati</taxon>
        <taxon>Mycoplasmatota</taxon>
        <taxon>Mycoplasmoidales</taxon>
        <taxon>Metamycoplasmataceae</taxon>
        <taxon>Mycoplasmopsis</taxon>
    </lineage>
</organism>
<reference evidence="15 16" key="1">
    <citation type="submission" date="2019-01" db="EMBL/GenBank/DDBJ databases">
        <authorList>
            <consortium name="Pathogen Informatics"/>
        </authorList>
    </citation>
    <scope>NUCLEOTIDE SEQUENCE [LARGE SCALE GENOMIC DNA]</scope>
    <source>
        <strain evidence="15 16">NCTC10179</strain>
    </source>
</reference>
<keyword evidence="8" id="KW-0460">Magnesium</keyword>
<keyword evidence="4 15" id="KW-0436">Ligase</keyword>
<keyword evidence="7" id="KW-0067">ATP-binding</keyword>
<keyword evidence="9 12" id="KW-0694">RNA-binding</keyword>
<dbReference type="NCBIfam" id="NF001882">
    <property type="entry name" value="PRK00629.5-4"/>
    <property type="match status" value="1"/>
</dbReference>
<dbReference type="InterPro" id="IPR012340">
    <property type="entry name" value="NA-bd_OB-fold"/>
</dbReference>
<evidence type="ECO:0000256" key="8">
    <source>
        <dbReference type="ARBA" id="ARBA00022842"/>
    </source>
</evidence>
<name>A0A449B646_9BACT</name>
<dbReference type="SMART" id="SM00874">
    <property type="entry name" value="B5"/>
    <property type="match status" value="1"/>
</dbReference>
<dbReference type="InterPro" id="IPR045864">
    <property type="entry name" value="aa-tRNA-synth_II/BPL/LPL"/>
</dbReference>
<dbReference type="EC" id="6.1.1.20" evidence="2"/>
<dbReference type="SUPFAM" id="SSF50249">
    <property type="entry name" value="Nucleic acid-binding proteins"/>
    <property type="match status" value="1"/>
</dbReference>
<evidence type="ECO:0000259" key="13">
    <source>
        <dbReference type="PROSITE" id="PS50886"/>
    </source>
</evidence>
<evidence type="ECO:0000256" key="11">
    <source>
        <dbReference type="ARBA" id="ARBA00023146"/>
    </source>
</evidence>